<accession>A0A895YM40</accession>
<name>A0A895YM40_9ACTN</name>
<organism evidence="3 4">
    <name type="scientific">Natronosporangium hydrolyticum</name>
    <dbReference type="NCBI Taxonomy" id="2811111"/>
    <lineage>
        <taxon>Bacteria</taxon>
        <taxon>Bacillati</taxon>
        <taxon>Actinomycetota</taxon>
        <taxon>Actinomycetes</taxon>
        <taxon>Micromonosporales</taxon>
        <taxon>Micromonosporaceae</taxon>
        <taxon>Natronosporangium</taxon>
    </lineage>
</organism>
<evidence type="ECO:0000259" key="2">
    <source>
        <dbReference type="Pfam" id="PF07510"/>
    </source>
</evidence>
<evidence type="ECO:0000313" key="3">
    <source>
        <dbReference type="EMBL" id="QSB17035.1"/>
    </source>
</evidence>
<protein>
    <submittedName>
        <fullName evidence="3">DUF1524 domain-containing protein</fullName>
    </submittedName>
</protein>
<feature type="compositionally biased region" description="Acidic residues" evidence="1">
    <location>
        <begin position="14"/>
        <end position="28"/>
    </location>
</feature>
<proteinExistence type="predicted"/>
<sequence>MEASESDNGGDSSSDGDDDSEDDSDSDSDSGGGSSGDVDVDEARELLSELTVDEWDTTSGYSRDRFSHWRTIDGCDARQTVLARDGEEIETRDEDCRVVSGVWHSPFDDVTLDDPSDIDIDHMVPLANAWRTGAADWDDDDRADFANDLDTPQLIAVSASSNRAKGDQDPSQWQPVRGFHCQYAYDWIVVKHHWELWVTEEEHDALSDMLDTCD</sequence>
<evidence type="ECO:0000256" key="1">
    <source>
        <dbReference type="SAM" id="MobiDB-lite"/>
    </source>
</evidence>
<dbReference type="EMBL" id="CP070499">
    <property type="protein sequence ID" value="QSB17035.1"/>
    <property type="molecule type" value="Genomic_DNA"/>
</dbReference>
<feature type="region of interest" description="Disordered" evidence="1">
    <location>
        <begin position="1"/>
        <end position="43"/>
    </location>
</feature>
<reference evidence="3" key="1">
    <citation type="submission" date="2021-02" db="EMBL/GenBank/DDBJ databases">
        <title>Natrosporangium hydrolyticum gen. nov., sp. nov, a haloalkaliphilic actinobacterium from a soda solonchak soil.</title>
        <authorList>
            <person name="Sorokin D.Y."/>
            <person name="Khijniak T.V."/>
            <person name="Zakharycheva A.P."/>
            <person name="Boueva O.V."/>
            <person name="Ariskina E.V."/>
            <person name="Hahnke R.L."/>
            <person name="Bunk B."/>
            <person name="Sproer C."/>
            <person name="Schumann P."/>
            <person name="Evtushenko L.I."/>
            <person name="Kublanov I.V."/>
        </authorList>
    </citation>
    <scope>NUCLEOTIDE SEQUENCE</scope>
    <source>
        <strain evidence="3">DSM 106523</strain>
    </source>
</reference>
<dbReference type="KEGG" id="nhy:JQS43_00980"/>
<dbReference type="PANTHER" id="PTHR24094:SF15">
    <property type="entry name" value="AMP-DEPENDENT SYNTHETASE_LIGASE DOMAIN-CONTAINING PROTEIN-RELATED"/>
    <property type="match status" value="1"/>
</dbReference>
<feature type="compositionally biased region" description="Low complexity" evidence="1">
    <location>
        <begin position="1"/>
        <end position="13"/>
    </location>
</feature>
<dbReference type="Pfam" id="PF07510">
    <property type="entry name" value="GmrSD_C"/>
    <property type="match status" value="1"/>
</dbReference>
<keyword evidence="4" id="KW-1185">Reference proteome</keyword>
<dbReference type="Proteomes" id="UP000662857">
    <property type="component" value="Chromosome"/>
</dbReference>
<dbReference type="PANTHER" id="PTHR24094">
    <property type="entry name" value="SECRETED PROTEIN"/>
    <property type="match status" value="1"/>
</dbReference>
<evidence type="ECO:0000313" key="4">
    <source>
        <dbReference type="Proteomes" id="UP000662857"/>
    </source>
</evidence>
<dbReference type="AlphaFoldDB" id="A0A895YM40"/>
<dbReference type="InterPro" id="IPR011089">
    <property type="entry name" value="GmrSD_C"/>
</dbReference>
<feature type="domain" description="GmrSD restriction endonucleases C-terminal" evidence="2">
    <location>
        <begin position="91"/>
        <end position="208"/>
    </location>
</feature>
<gene>
    <name evidence="3" type="ORF">JQS43_00980</name>
</gene>